<dbReference type="AlphaFoldDB" id="A0A6V7PYJ4"/>
<sequence length="106" mass="11473">MIISDVLQSAMPPATAKEVTAYFSKRKNSVGGRQAIRLGVAVATSGGQQSAGSAGGARGPPELVKRGRWWHWRYIILGVDCFCLTIPTALWIDMLNLATVHVRSLH</sequence>
<accession>A0A6V7PYJ4</accession>
<keyword evidence="1" id="KW-1133">Transmembrane helix</keyword>
<evidence type="ECO:0000256" key="1">
    <source>
        <dbReference type="SAM" id="Phobius"/>
    </source>
</evidence>
<name>A0A6V7PYJ4_ANACO</name>
<feature type="transmembrane region" description="Helical" evidence="1">
    <location>
        <begin position="74"/>
        <end position="92"/>
    </location>
</feature>
<gene>
    <name evidence="2" type="ORF">CB5_LOCUS19031</name>
</gene>
<proteinExistence type="predicted"/>
<evidence type="ECO:0000313" key="2">
    <source>
        <dbReference type="EMBL" id="CAD1835820.1"/>
    </source>
</evidence>
<organism evidence="2">
    <name type="scientific">Ananas comosus var. bracteatus</name>
    <name type="common">red pineapple</name>
    <dbReference type="NCBI Taxonomy" id="296719"/>
    <lineage>
        <taxon>Eukaryota</taxon>
        <taxon>Viridiplantae</taxon>
        <taxon>Streptophyta</taxon>
        <taxon>Embryophyta</taxon>
        <taxon>Tracheophyta</taxon>
        <taxon>Spermatophyta</taxon>
        <taxon>Magnoliopsida</taxon>
        <taxon>Liliopsida</taxon>
        <taxon>Poales</taxon>
        <taxon>Bromeliaceae</taxon>
        <taxon>Bromelioideae</taxon>
        <taxon>Ananas</taxon>
    </lineage>
</organism>
<reference evidence="2" key="1">
    <citation type="submission" date="2020-07" db="EMBL/GenBank/DDBJ databases">
        <authorList>
            <person name="Lin J."/>
        </authorList>
    </citation>
    <scope>NUCLEOTIDE SEQUENCE</scope>
</reference>
<keyword evidence="1" id="KW-0472">Membrane</keyword>
<protein>
    <submittedName>
        <fullName evidence="2">Uncharacterized protein</fullName>
    </submittedName>
</protein>
<dbReference type="EMBL" id="LR862153">
    <property type="protein sequence ID" value="CAD1835820.1"/>
    <property type="molecule type" value="Genomic_DNA"/>
</dbReference>
<keyword evidence="1" id="KW-0812">Transmembrane</keyword>